<evidence type="ECO:0000313" key="2">
    <source>
        <dbReference type="EMBL" id="TYC85625.1"/>
    </source>
</evidence>
<protein>
    <submittedName>
        <fullName evidence="2">Uncharacterized protein</fullName>
    </submittedName>
</protein>
<accession>A0A5D0WMW7</accession>
<gene>
    <name evidence="2" type="ORF">FXB42_07005</name>
</gene>
<dbReference type="Proteomes" id="UP000322619">
    <property type="component" value="Unassembled WGS sequence"/>
</dbReference>
<keyword evidence="1" id="KW-0472">Membrane</keyword>
<feature type="transmembrane region" description="Helical" evidence="1">
    <location>
        <begin position="7"/>
        <end position="26"/>
    </location>
</feature>
<proteinExistence type="predicted"/>
<reference evidence="2 3" key="1">
    <citation type="submission" date="2019-08" db="EMBL/GenBank/DDBJ databases">
        <title>Isolation and enrichment of carboxydotrophic bacteria from anaerobic sludge for the production of bio-based chemicals from syngas.</title>
        <authorList>
            <person name="Antares A.L."/>
            <person name="Moreira J."/>
            <person name="Diender M."/>
            <person name="Parshina S.N."/>
            <person name="Stams A.J.M."/>
            <person name="Alves M."/>
            <person name="Alves J.I."/>
            <person name="Sousa D.Z."/>
        </authorList>
    </citation>
    <scope>NUCLEOTIDE SEQUENCE [LARGE SCALE GENOMIC DNA]</scope>
    <source>
        <strain evidence="2 3">JM</strain>
    </source>
</reference>
<dbReference type="AlphaFoldDB" id="A0A5D0WMW7"/>
<sequence length="262" mass="28997">MDKRRKIIILGISLFVIIIILTVGVITERIADKNAENNGLISIPFSSLDLEKENYAKIVKQLEDAGFVNVVTLKIEDLSLGIITKDGEVESLTIDGEDNFSNGDRFDKNAKITVSYHTFPEKNESAIEAPETEVPKTEAPKEVAVEDYTEANRLINETLLLSQGWALGKLDENGNPTENGTPNAAFAFSLYVYNIEYLGDKLRITVDPSFMQLSDAEKTAIANDVQGSVYSLTNNRPYTTFFVNGNAIGNSKITDAQSFKWD</sequence>
<evidence type="ECO:0000313" key="3">
    <source>
        <dbReference type="Proteomes" id="UP000322619"/>
    </source>
</evidence>
<keyword evidence="1" id="KW-0812">Transmembrane</keyword>
<dbReference type="EMBL" id="VSLA01000013">
    <property type="protein sequence ID" value="TYC85625.1"/>
    <property type="molecule type" value="Genomic_DNA"/>
</dbReference>
<keyword evidence="1" id="KW-1133">Transmembrane helix</keyword>
<comment type="caution">
    <text evidence="2">The sequence shown here is derived from an EMBL/GenBank/DDBJ whole genome shotgun (WGS) entry which is preliminary data.</text>
</comment>
<dbReference type="RefSeq" id="WP_148637287.1">
    <property type="nucleotide sequence ID" value="NZ_VSLA01000013.1"/>
</dbReference>
<name>A0A5D0WMW7_9FIRM</name>
<evidence type="ECO:0000256" key="1">
    <source>
        <dbReference type="SAM" id="Phobius"/>
    </source>
</evidence>
<organism evidence="2 3">
    <name type="scientific">Acetobacterium wieringae</name>
    <dbReference type="NCBI Taxonomy" id="52694"/>
    <lineage>
        <taxon>Bacteria</taxon>
        <taxon>Bacillati</taxon>
        <taxon>Bacillota</taxon>
        <taxon>Clostridia</taxon>
        <taxon>Eubacteriales</taxon>
        <taxon>Eubacteriaceae</taxon>
        <taxon>Acetobacterium</taxon>
    </lineage>
</organism>